<gene>
    <name evidence="1" type="ORF">SAMN02910414_01644</name>
</gene>
<keyword evidence="2" id="KW-1185">Reference proteome</keyword>
<protein>
    <submittedName>
        <fullName evidence="1">Uncharacterized protein</fullName>
    </submittedName>
</protein>
<reference evidence="1 2" key="1">
    <citation type="submission" date="2016-10" db="EMBL/GenBank/DDBJ databases">
        <authorList>
            <person name="de Groot N.N."/>
        </authorList>
    </citation>
    <scope>NUCLEOTIDE SEQUENCE [LARGE SCALE GENOMIC DNA]</scope>
    <source>
        <strain evidence="1 2">DSM 14045</strain>
    </source>
</reference>
<dbReference type="OrthoDB" id="3232070at2"/>
<organism evidence="1 2">
    <name type="scientific">Lachnobacterium bovis DSM 14045</name>
    <dbReference type="NCBI Taxonomy" id="1122142"/>
    <lineage>
        <taxon>Bacteria</taxon>
        <taxon>Bacillati</taxon>
        <taxon>Bacillota</taxon>
        <taxon>Clostridia</taxon>
        <taxon>Lachnospirales</taxon>
        <taxon>Lachnospiraceae</taxon>
        <taxon>Lachnobacterium</taxon>
    </lineage>
</organism>
<accession>A0A1H3K713</accession>
<name>A0A1H3K713_9FIRM</name>
<dbReference type="EMBL" id="FNPG01000019">
    <property type="protein sequence ID" value="SDY48010.1"/>
    <property type="molecule type" value="Genomic_DNA"/>
</dbReference>
<proteinExistence type="predicted"/>
<evidence type="ECO:0000313" key="1">
    <source>
        <dbReference type="EMBL" id="SDY48010.1"/>
    </source>
</evidence>
<dbReference type="AlphaFoldDB" id="A0A1H3K713"/>
<sequence length="150" mass="17703">MDNKEHIQAETNYIFNYNFSNNDIPEKVEEEYYDRASALLDEYSWNDIFNCWFDYLKANCNTPEEVINWANLFYWYGGFEKPIPDPYEFLGYLYFKVDVAKYVDAAQTVFDGIAIGILEKIGKVSLIDNPNYAPENDPEMIAAVERWKNR</sequence>
<dbReference type="Proteomes" id="UP000183918">
    <property type="component" value="Unassembled WGS sequence"/>
</dbReference>
<evidence type="ECO:0000313" key="2">
    <source>
        <dbReference type="Proteomes" id="UP000183918"/>
    </source>
</evidence>